<evidence type="ECO:0000313" key="1">
    <source>
        <dbReference type="EMBL" id="CAL1394917.1"/>
    </source>
</evidence>
<accession>A0AAV2FA96</accession>
<reference evidence="1 2" key="1">
    <citation type="submission" date="2024-04" db="EMBL/GenBank/DDBJ databases">
        <authorList>
            <person name="Fracassetti M."/>
        </authorList>
    </citation>
    <scope>NUCLEOTIDE SEQUENCE [LARGE SCALE GENOMIC DNA]</scope>
</reference>
<evidence type="ECO:0000313" key="2">
    <source>
        <dbReference type="Proteomes" id="UP001497516"/>
    </source>
</evidence>
<sequence length="94" mass="11094">MSVVRNKWEIKHTLGMRSSPSLKLCRFHLLAIEKEQPKLLGKSRFRRENLKAIFHRKLDLLLLQKLTSLANQNLFLGGIDTVDVFKFRQLHHFV</sequence>
<name>A0AAV2FA96_9ROSI</name>
<proteinExistence type="predicted"/>
<organism evidence="1 2">
    <name type="scientific">Linum trigynum</name>
    <dbReference type="NCBI Taxonomy" id="586398"/>
    <lineage>
        <taxon>Eukaryota</taxon>
        <taxon>Viridiplantae</taxon>
        <taxon>Streptophyta</taxon>
        <taxon>Embryophyta</taxon>
        <taxon>Tracheophyta</taxon>
        <taxon>Spermatophyta</taxon>
        <taxon>Magnoliopsida</taxon>
        <taxon>eudicotyledons</taxon>
        <taxon>Gunneridae</taxon>
        <taxon>Pentapetalae</taxon>
        <taxon>rosids</taxon>
        <taxon>fabids</taxon>
        <taxon>Malpighiales</taxon>
        <taxon>Linaceae</taxon>
        <taxon>Linum</taxon>
    </lineage>
</organism>
<gene>
    <name evidence="1" type="ORF">LTRI10_LOCUS35387</name>
</gene>
<dbReference type="Proteomes" id="UP001497516">
    <property type="component" value="Chromosome 6"/>
</dbReference>
<dbReference type="EMBL" id="OZ034819">
    <property type="protein sequence ID" value="CAL1394917.1"/>
    <property type="molecule type" value="Genomic_DNA"/>
</dbReference>
<protein>
    <submittedName>
        <fullName evidence="1">Uncharacterized protein</fullName>
    </submittedName>
</protein>
<dbReference type="AlphaFoldDB" id="A0AAV2FA96"/>
<keyword evidence="2" id="KW-1185">Reference proteome</keyword>